<gene>
    <name evidence="1" type="ORF">N7E81_18235</name>
</gene>
<evidence type="ECO:0000313" key="1">
    <source>
        <dbReference type="EMBL" id="UXX79295.1"/>
    </source>
</evidence>
<dbReference type="RefSeq" id="WP_263051038.1">
    <property type="nucleotide sequence ID" value="NZ_CP106735.1"/>
</dbReference>
<keyword evidence="2" id="KW-1185">Reference proteome</keyword>
<accession>A0ABY6D623</accession>
<proteinExistence type="predicted"/>
<organism evidence="1 2">
    <name type="scientific">Reichenbachiella carrageenanivorans</name>
    <dbReference type="NCBI Taxonomy" id="2979869"/>
    <lineage>
        <taxon>Bacteria</taxon>
        <taxon>Pseudomonadati</taxon>
        <taxon>Bacteroidota</taxon>
        <taxon>Cytophagia</taxon>
        <taxon>Cytophagales</taxon>
        <taxon>Reichenbachiellaceae</taxon>
        <taxon>Reichenbachiella</taxon>
    </lineage>
</organism>
<sequence>MKSHLYHIVLSCIGLALCACVDQINLELEAGQSNVVVFGWITDEAVPYEIKLSWSNGYSDQSGYLPVSEAKVYVTDQSGTQYDFVEIATSGRYQSDPSVFVGQPGGIYQLTIHHGQSIYQSAKEELPPLSPVQDVFVDFVADPADFNVKPEDENFFVSAFVEDDVILENYYRWKVYVNNELRNKPEELVLFDDQFTNGNKFKYDASNVLFTAADQAQIQHMSLSKGAFEYYINIKEQTSSSALTPRIQPGIIKGNMSNPNNDNELVLGYFGASAVATIQVGK</sequence>
<dbReference type="EMBL" id="CP106735">
    <property type="protein sequence ID" value="UXX79295.1"/>
    <property type="molecule type" value="Genomic_DNA"/>
</dbReference>
<dbReference type="Proteomes" id="UP001062165">
    <property type="component" value="Chromosome"/>
</dbReference>
<name>A0ABY6D623_9BACT</name>
<reference evidence="1" key="1">
    <citation type="submission" date="2022-10" db="EMBL/GenBank/DDBJ databases">
        <title>Comparative genomics and taxonomic characterization of three novel marine species of genus Reichenbachiella exhibiting antioxidant and polysaccharide degradation activities.</title>
        <authorList>
            <person name="Muhammad N."/>
            <person name="Lee Y.-J."/>
            <person name="Ko J."/>
            <person name="Kim S.-G."/>
        </authorList>
    </citation>
    <scope>NUCLEOTIDE SEQUENCE</scope>
    <source>
        <strain evidence="1">Wsw4-B4</strain>
    </source>
</reference>
<dbReference type="InterPro" id="IPR025345">
    <property type="entry name" value="DUF4249"/>
</dbReference>
<protein>
    <submittedName>
        <fullName evidence="1">DUF4249 domain-containing protein</fullName>
    </submittedName>
</protein>
<dbReference type="Pfam" id="PF14054">
    <property type="entry name" value="DUF4249"/>
    <property type="match status" value="1"/>
</dbReference>
<dbReference type="PROSITE" id="PS51257">
    <property type="entry name" value="PROKAR_LIPOPROTEIN"/>
    <property type="match status" value="1"/>
</dbReference>
<evidence type="ECO:0000313" key="2">
    <source>
        <dbReference type="Proteomes" id="UP001062165"/>
    </source>
</evidence>